<dbReference type="PANTHER" id="PTHR43280">
    <property type="entry name" value="ARAC-FAMILY TRANSCRIPTIONAL REGULATOR"/>
    <property type="match status" value="1"/>
</dbReference>
<gene>
    <name evidence="5" type="ORF">J40TS1_51240</name>
</gene>
<dbReference type="PROSITE" id="PS00041">
    <property type="entry name" value="HTH_ARAC_FAMILY_1"/>
    <property type="match status" value="1"/>
</dbReference>
<protein>
    <submittedName>
        <fullName evidence="5">AraC family transcriptional regulator</fullName>
    </submittedName>
</protein>
<evidence type="ECO:0000256" key="2">
    <source>
        <dbReference type="ARBA" id="ARBA00023125"/>
    </source>
</evidence>
<evidence type="ECO:0000313" key="5">
    <source>
        <dbReference type="EMBL" id="GIP19482.1"/>
    </source>
</evidence>
<dbReference type="InterPro" id="IPR003313">
    <property type="entry name" value="AraC-bd"/>
</dbReference>
<dbReference type="InterPro" id="IPR037923">
    <property type="entry name" value="HTH-like"/>
</dbReference>
<dbReference type="AlphaFoldDB" id="A0A919YUQ3"/>
<dbReference type="PROSITE" id="PS01124">
    <property type="entry name" value="HTH_ARAC_FAMILY_2"/>
    <property type="match status" value="1"/>
</dbReference>
<keyword evidence="2" id="KW-0238">DNA-binding</keyword>
<keyword evidence="1" id="KW-0805">Transcription regulation</keyword>
<proteinExistence type="predicted"/>
<dbReference type="Pfam" id="PF12833">
    <property type="entry name" value="HTH_18"/>
    <property type="match status" value="1"/>
</dbReference>
<dbReference type="Proteomes" id="UP000683139">
    <property type="component" value="Unassembled WGS sequence"/>
</dbReference>
<accession>A0A919YUQ3</accession>
<evidence type="ECO:0000256" key="3">
    <source>
        <dbReference type="ARBA" id="ARBA00023163"/>
    </source>
</evidence>
<dbReference type="EMBL" id="BOSE01000015">
    <property type="protein sequence ID" value="GIP19482.1"/>
    <property type="molecule type" value="Genomic_DNA"/>
</dbReference>
<reference evidence="5" key="1">
    <citation type="submission" date="2021-03" db="EMBL/GenBank/DDBJ databases">
        <title>Antimicrobial resistance genes in bacteria isolated from Japanese honey, and their potential for conferring macrolide and lincosamide resistance in the American foulbrood pathogen Paenibacillus larvae.</title>
        <authorList>
            <person name="Okamoto M."/>
            <person name="Kumagai M."/>
            <person name="Kanamori H."/>
            <person name="Takamatsu D."/>
        </authorList>
    </citation>
    <scope>NUCLEOTIDE SEQUENCE</scope>
    <source>
        <strain evidence="5">J40TS1</strain>
    </source>
</reference>
<dbReference type="Gene3D" id="1.10.10.60">
    <property type="entry name" value="Homeodomain-like"/>
    <property type="match status" value="1"/>
</dbReference>
<dbReference type="InterPro" id="IPR014710">
    <property type="entry name" value="RmlC-like_jellyroll"/>
</dbReference>
<evidence type="ECO:0000256" key="1">
    <source>
        <dbReference type="ARBA" id="ARBA00023015"/>
    </source>
</evidence>
<organism evidence="5 6">
    <name type="scientific">Paenibacillus montaniterrae</name>
    <dbReference type="NCBI Taxonomy" id="429341"/>
    <lineage>
        <taxon>Bacteria</taxon>
        <taxon>Bacillati</taxon>
        <taxon>Bacillota</taxon>
        <taxon>Bacilli</taxon>
        <taxon>Bacillales</taxon>
        <taxon>Paenibacillaceae</taxon>
        <taxon>Paenibacillus</taxon>
    </lineage>
</organism>
<feature type="domain" description="HTH araC/xylS-type" evidence="4">
    <location>
        <begin position="191"/>
        <end position="292"/>
    </location>
</feature>
<dbReference type="GO" id="GO:0043565">
    <property type="term" value="F:sequence-specific DNA binding"/>
    <property type="evidence" value="ECO:0007669"/>
    <property type="project" value="InterPro"/>
</dbReference>
<dbReference type="Gene3D" id="2.60.120.10">
    <property type="entry name" value="Jelly Rolls"/>
    <property type="match status" value="1"/>
</dbReference>
<comment type="caution">
    <text evidence="5">The sequence shown here is derived from an EMBL/GenBank/DDBJ whole genome shotgun (WGS) entry which is preliminary data.</text>
</comment>
<dbReference type="InterPro" id="IPR018060">
    <property type="entry name" value="HTH_AraC"/>
</dbReference>
<dbReference type="SUPFAM" id="SSF51215">
    <property type="entry name" value="Regulatory protein AraC"/>
    <property type="match status" value="1"/>
</dbReference>
<sequence length="299" mass="34072">MNLPPIDIGNMDIKLKIGHFVLNVLYVRFGYFYHSMPEHSHSFGSYELHFIPSGRGELIAQGNRYPIQPGTLFMTGPNVVHEQITNLDDPMAEYCIFFEVLSQDSAYASKQTTVKEPELSELLVSTPFWIGTDSNGLMELFEMLANELSRHRLGLHHMATNILEMIIINTIRQYSNKQHAVAELPVKSLDDRRMIIIENSFLYHYSTITLSQLADMLGLSTRQTERTIYKQYGLSFMEKKTAARMNAALRLLEKSDMTVSAIAAEVGFLTVEQFCNTFKRVCGMTATQYRANKKATSFK</sequence>
<dbReference type="PANTHER" id="PTHR43280:SF2">
    <property type="entry name" value="HTH-TYPE TRANSCRIPTIONAL REGULATOR EXSA"/>
    <property type="match status" value="1"/>
</dbReference>
<dbReference type="RefSeq" id="WP_213520262.1">
    <property type="nucleotide sequence ID" value="NZ_BOSE01000015.1"/>
</dbReference>
<keyword evidence="3" id="KW-0804">Transcription</keyword>
<dbReference type="GO" id="GO:0003700">
    <property type="term" value="F:DNA-binding transcription factor activity"/>
    <property type="evidence" value="ECO:0007669"/>
    <property type="project" value="InterPro"/>
</dbReference>
<dbReference type="SUPFAM" id="SSF46689">
    <property type="entry name" value="Homeodomain-like"/>
    <property type="match status" value="1"/>
</dbReference>
<evidence type="ECO:0000313" key="6">
    <source>
        <dbReference type="Proteomes" id="UP000683139"/>
    </source>
</evidence>
<dbReference type="SMART" id="SM00342">
    <property type="entry name" value="HTH_ARAC"/>
    <property type="match status" value="1"/>
</dbReference>
<keyword evidence="6" id="KW-1185">Reference proteome</keyword>
<name>A0A919YUQ3_9BACL</name>
<dbReference type="InterPro" id="IPR009057">
    <property type="entry name" value="Homeodomain-like_sf"/>
</dbReference>
<dbReference type="Pfam" id="PF02311">
    <property type="entry name" value="AraC_binding"/>
    <property type="match status" value="1"/>
</dbReference>
<dbReference type="InterPro" id="IPR018062">
    <property type="entry name" value="HTH_AraC-typ_CS"/>
</dbReference>
<evidence type="ECO:0000259" key="4">
    <source>
        <dbReference type="PROSITE" id="PS01124"/>
    </source>
</evidence>